<feature type="domain" description="ABC transporter" evidence="3">
    <location>
        <begin position="6"/>
        <end position="259"/>
    </location>
</feature>
<dbReference type="InterPro" id="IPR003439">
    <property type="entry name" value="ABC_transporter-like_ATP-bd"/>
</dbReference>
<dbReference type="SUPFAM" id="SSF52540">
    <property type="entry name" value="P-loop containing nucleoside triphosphate hydrolases"/>
    <property type="match status" value="2"/>
</dbReference>
<dbReference type="InterPro" id="IPR027417">
    <property type="entry name" value="P-loop_NTPase"/>
</dbReference>
<dbReference type="SMART" id="SM00382">
    <property type="entry name" value="AAA"/>
    <property type="match status" value="2"/>
</dbReference>
<dbReference type="PROSITE" id="PS50893">
    <property type="entry name" value="ABC_TRANSPORTER_2"/>
    <property type="match status" value="2"/>
</dbReference>
<keyword evidence="1" id="KW-0547">Nucleotide-binding</keyword>
<protein>
    <submittedName>
        <fullName evidence="4">Macrolide transport system ATP-binding/permease protein</fullName>
    </submittedName>
</protein>
<dbReference type="PROSITE" id="PS00211">
    <property type="entry name" value="ABC_TRANSPORTER_1"/>
    <property type="match status" value="2"/>
</dbReference>
<evidence type="ECO:0000259" key="3">
    <source>
        <dbReference type="PROSITE" id="PS50893"/>
    </source>
</evidence>
<dbReference type="RefSeq" id="WP_167150695.1">
    <property type="nucleotide sequence ID" value="NZ_JAAMOX010000002.1"/>
</dbReference>
<organism evidence="4 5">
    <name type="scientific">Lysinibacter cavernae</name>
    <dbReference type="NCBI Taxonomy" id="1640652"/>
    <lineage>
        <taxon>Bacteria</taxon>
        <taxon>Bacillati</taxon>
        <taxon>Actinomycetota</taxon>
        <taxon>Actinomycetes</taxon>
        <taxon>Micrococcales</taxon>
        <taxon>Microbacteriaceae</taxon>
        <taxon>Lysinibacter</taxon>
    </lineage>
</organism>
<dbReference type="InterPro" id="IPR051309">
    <property type="entry name" value="ABCF_ATPase"/>
</dbReference>
<dbReference type="GO" id="GO:0005524">
    <property type="term" value="F:ATP binding"/>
    <property type="evidence" value="ECO:0007669"/>
    <property type="project" value="UniProtKB-KW"/>
</dbReference>
<keyword evidence="5" id="KW-1185">Reference proteome</keyword>
<comment type="caution">
    <text evidence="4">The sequence shown here is derived from an EMBL/GenBank/DDBJ whole genome shotgun (WGS) entry which is preliminary data.</text>
</comment>
<evidence type="ECO:0000256" key="1">
    <source>
        <dbReference type="ARBA" id="ARBA00022741"/>
    </source>
</evidence>
<sequence>MLQLSLLARDVRKHFSDRRVLDGIDLTVAPGSRVGLVGENGSGKSTLLRLLAGLDTPDSGVVDRPAATVYVDQDPVFADGVTVGGVFAKAVASAHDTVALLERLGEQLAVAGASEYEALAAEYSEVMEWAVDHDVWDADRRATLTADRMGIGGLDRSATVETLSGGQRARLALAAALIALPDALLLDEPTNHLDDAACQTLASFLRDFRGAVVLASHDRVFLDEICTDIVDLDAGFLGVDGNGGRRFGGNFSEYLAAKAAARARWERRYAEQQAEIMLLTERTAQGMESVAHGRGPRDNDKFIHAFKGQNVERTVARRVHAAEHQLELIERELVPKPPIPLSFDGSALKGGAADGLAIEASNLHVAGRLQLESMAVEAGSKVLVTGPNGAGKSTLLETIAGGIRPSSGSLKVRGRVGLLGQDARFAEPRRSVADSFTLATRRDVDVLRRLGLVQQRDLSRPIGALSLGQQKRVMLAIVVARQPSVVLLDEPTNHLSLVLVDELEEALRQTSATVLVASHDRWLRSRWVGERLELSA</sequence>
<dbReference type="InterPro" id="IPR003593">
    <property type="entry name" value="AAA+_ATPase"/>
</dbReference>
<dbReference type="Pfam" id="PF00005">
    <property type="entry name" value="ABC_tran"/>
    <property type="match status" value="2"/>
</dbReference>
<dbReference type="AlphaFoldDB" id="A0A7X5R2C2"/>
<dbReference type="EMBL" id="JAAMOX010000002">
    <property type="protein sequence ID" value="NIH54304.1"/>
    <property type="molecule type" value="Genomic_DNA"/>
</dbReference>
<keyword evidence="2 4" id="KW-0067">ATP-binding</keyword>
<dbReference type="PANTHER" id="PTHR42855">
    <property type="entry name" value="ABC TRANSPORTER ATP-BINDING SUBUNIT"/>
    <property type="match status" value="1"/>
</dbReference>
<dbReference type="PANTHER" id="PTHR42855:SF1">
    <property type="entry name" value="ABC TRANSPORTER DOMAIN-CONTAINING PROTEIN"/>
    <property type="match status" value="1"/>
</dbReference>
<dbReference type="InterPro" id="IPR017871">
    <property type="entry name" value="ABC_transporter-like_CS"/>
</dbReference>
<feature type="domain" description="ABC transporter" evidence="3">
    <location>
        <begin position="353"/>
        <end position="536"/>
    </location>
</feature>
<evidence type="ECO:0000313" key="5">
    <source>
        <dbReference type="Proteomes" id="UP000541033"/>
    </source>
</evidence>
<name>A0A7X5R2C2_9MICO</name>
<dbReference type="Gene3D" id="3.40.50.300">
    <property type="entry name" value="P-loop containing nucleotide triphosphate hydrolases"/>
    <property type="match status" value="2"/>
</dbReference>
<evidence type="ECO:0000256" key="2">
    <source>
        <dbReference type="ARBA" id="ARBA00022840"/>
    </source>
</evidence>
<dbReference type="GO" id="GO:0016887">
    <property type="term" value="F:ATP hydrolysis activity"/>
    <property type="evidence" value="ECO:0007669"/>
    <property type="project" value="InterPro"/>
</dbReference>
<dbReference type="Proteomes" id="UP000541033">
    <property type="component" value="Unassembled WGS sequence"/>
</dbReference>
<reference evidence="4 5" key="1">
    <citation type="submission" date="2020-02" db="EMBL/GenBank/DDBJ databases">
        <title>Sequencing the genomes of 1000 actinobacteria strains.</title>
        <authorList>
            <person name="Klenk H.-P."/>
        </authorList>
    </citation>
    <scope>NUCLEOTIDE SEQUENCE [LARGE SCALE GENOMIC DNA]</scope>
    <source>
        <strain evidence="4 5">DSM 27960</strain>
    </source>
</reference>
<accession>A0A7X5R2C2</accession>
<proteinExistence type="predicted"/>
<gene>
    <name evidence="4" type="ORF">FHX76_002200</name>
</gene>
<dbReference type="FunFam" id="3.40.50.300:FF:000011">
    <property type="entry name" value="Putative ABC transporter ATP-binding component"/>
    <property type="match status" value="1"/>
</dbReference>
<evidence type="ECO:0000313" key="4">
    <source>
        <dbReference type="EMBL" id="NIH54304.1"/>
    </source>
</evidence>